<dbReference type="AlphaFoldDB" id="A0A413VLH3"/>
<dbReference type="InterPro" id="IPR016035">
    <property type="entry name" value="Acyl_Trfase/lysoPLipase"/>
</dbReference>
<feature type="short sequence motif" description="DGA/G" evidence="4">
    <location>
        <begin position="210"/>
        <end position="212"/>
    </location>
</feature>
<evidence type="ECO:0000256" key="1">
    <source>
        <dbReference type="ARBA" id="ARBA00022801"/>
    </source>
</evidence>
<feature type="active site" description="Nucleophile" evidence="4">
    <location>
        <position position="58"/>
    </location>
</feature>
<evidence type="ECO:0000313" key="6">
    <source>
        <dbReference type="EMBL" id="RHB34477.1"/>
    </source>
</evidence>
<feature type="active site" description="Proton acceptor" evidence="4">
    <location>
        <position position="210"/>
    </location>
</feature>
<dbReference type="CDD" id="cd07205">
    <property type="entry name" value="Pat_PNPLA6_PNPLA7_NTE1_like"/>
    <property type="match status" value="1"/>
</dbReference>
<dbReference type="PANTHER" id="PTHR14226">
    <property type="entry name" value="NEUROPATHY TARGET ESTERASE/SWISS CHEESE D.MELANOGASTER"/>
    <property type="match status" value="1"/>
</dbReference>
<protein>
    <submittedName>
        <fullName evidence="6">Patatin</fullName>
    </submittedName>
</protein>
<feature type="short sequence motif" description="GXGXXG" evidence="4">
    <location>
        <begin position="29"/>
        <end position="34"/>
    </location>
</feature>
<dbReference type="GeneID" id="69502133"/>
<accession>A0A413VLH3</accession>
<dbReference type="Gene3D" id="2.40.160.50">
    <property type="entry name" value="membrane protein fhac: a member of the omp85/tpsb transporter family"/>
    <property type="match status" value="1"/>
</dbReference>
<feature type="short sequence motif" description="GXSXG" evidence="4">
    <location>
        <begin position="56"/>
        <end position="60"/>
    </location>
</feature>
<evidence type="ECO:0000313" key="7">
    <source>
        <dbReference type="Proteomes" id="UP000284379"/>
    </source>
</evidence>
<name>A0A413VLH3_9BACE</name>
<dbReference type="PANTHER" id="PTHR14226:SF29">
    <property type="entry name" value="NEUROPATHY TARGET ESTERASE SWS"/>
    <property type="match status" value="1"/>
</dbReference>
<dbReference type="RefSeq" id="WP_007485666.1">
    <property type="nucleotide sequence ID" value="NZ_CABJFV010000009.1"/>
</dbReference>
<sequence>MKKALVLITFLLLLPILVQAQKVGLVLSGGGAKGLTHIGIIRALEENNIPIDYITGTSMGAIVGSLYAMGYSPDDMEILLKSEEFKRWYSGEVEEEYMYYFKKNQPTPDFLNIRLSFRDSLNIKPQFLPSSVVNPIQMNLVFLDLYARATAACGGDFNKLFVPFRCVASDVYNKKQLIMNRGDLGDAVRASMSFPFMFKPIEIDSVLAYDGGIYNNFPTDVMRDDFHPDVIIGSVVATNPTKPKENDLMSQIENMVMQKTDYSVPESEGIVMTFKYDDVNLMDFQRIDELHDIGYNRTMSMMDSIKSRIRRRVNLDNIRLRRLVYRSNYPELRFKNILIDGANAQQQAYIKKEFHASDDKEFTFEDVKRGYFRLLSGNMISEIIPHAVFNPEDDTYDLHLKVKLEDNFSVRIGGNVSTTSSNQIYLGLSYQNLNYNAKELTFDGQLGKIYNNVQLMGRIDFATNIPTSYRLIASISTFDYFKKEKLFSRNDKPAFNQKDERFVKLKVGLPFLSSKRAEFGVGLAKIQDRYFQKNVIDFDKDKYDKSEYSLFGGSISFNGSTLNARQFSTQGSHEELVAQIFTGKERFYPGETSDTKKTSEERHSWLQLSYMKEKYHRMAEHWTLGWYLKALYSSRNFSENYTATMMQAGEFAPTAHGQLMYNEAFRANQFVGAGVRPVYRLNQMFHVRGEFYGFMPIFPIERNSINKAYYGKAFSRFEYLGEISIVCQFSFGAISAYVNHYSSPKKEWNVGLTLGWQLFNYRFFE</sequence>
<dbReference type="GO" id="GO:0016042">
    <property type="term" value="P:lipid catabolic process"/>
    <property type="evidence" value="ECO:0007669"/>
    <property type="project" value="UniProtKB-UniRule"/>
</dbReference>
<reference evidence="6 7" key="1">
    <citation type="submission" date="2018-08" db="EMBL/GenBank/DDBJ databases">
        <title>A genome reference for cultivated species of the human gut microbiota.</title>
        <authorList>
            <person name="Zou Y."/>
            <person name="Xue W."/>
            <person name="Luo G."/>
        </authorList>
    </citation>
    <scope>NUCLEOTIDE SEQUENCE [LARGE SCALE GENOMIC DNA]</scope>
    <source>
        <strain evidence="6 7">AM40-30BH</strain>
    </source>
</reference>
<keyword evidence="3 4" id="KW-0443">Lipid metabolism</keyword>
<proteinExistence type="predicted"/>
<dbReference type="Gene3D" id="3.40.1090.10">
    <property type="entry name" value="Cytosolic phospholipase A2 catalytic domain"/>
    <property type="match status" value="2"/>
</dbReference>
<gene>
    <name evidence="6" type="ORF">DW888_13170</name>
</gene>
<comment type="caution">
    <text evidence="6">The sequence shown here is derived from an EMBL/GenBank/DDBJ whole genome shotgun (WGS) entry which is preliminary data.</text>
</comment>
<evidence type="ECO:0000256" key="4">
    <source>
        <dbReference type="PROSITE-ProRule" id="PRU01161"/>
    </source>
</evidence>
<organism evidence="6 7">
    <name type="scientific">Bacteroides nordii</name>
    <dbReference type="NCBI Taxonomy" id="291645"/>
    <lineage>
        <taxon>Bacteria</taxon>
        <taxon>Pseudomonadati</taxon>
        <taxon>Bacteroidota</taxon>
        <taxon>Bacteroidia</taxon>
        <taxon>Bacteroidales</taxon>
        <taxon>Bacteroidaceae</taxon>
        <taxon>Bacteroides</taxon>
    </lineage>
</organism>
<feature type="domain" description="PNPLA" evidence="5">
    <location>
        <begin position="25"/>
        <end position="223"/>
    </location>
</feature>
<dbReference type="PROSITE" id="PS51635">
    <property type="entry name" value="PNPLA"/>
    <property type="match status" value="1"/>
</dbReference>
<keyword evidence="1 4" id="KW-0378">Hydrolase</keyword>
<dbReference type="SUPFAM" id="SSF52151">
    <property type="entry name" value="FabD/lysophospholipase-like"/>
    <property type="match status" value="1"/>
</dbReference>
<dbReference type="Pfam" id="PF01734">
    <property type="entry name" value="Patatin"/>
    <property type="match status" value="1"/>
</dbReference>
<evidence type="ECO:0000256" key="2">
    <source>
        <dbReference type="ARBA" id="ARBA00022963"/>
    </source>
</evidence>
<evidence type="ECO:0000256" key="3">
    <source>
        <dbReference type="ARBA" id="ARBA00023098"/>
    </source>
</evidence>
<dbReference type="InterPro" id="IPR050301">
    <property type="entry name" value="NTE"/>
</dbReference>
<dbReference type="GO" id="GO:0016787">
    <property type="term" value="F:hydrolase activity"/>
    <property type="evidence" value="ECO:0007669"/>
    <property type="project" value="UniProtKB-UniRule"/>
</dbReference>
<dbReference type="Proteomes" id="UP000284379">
    <property type="component" value="Unassembled WGS sequence"/>
</dbReference>
<dbReference type="InterPro" id="IPR002641">
    <property type="entry name" value="PNPLA_dom"/>
</dbReference>
<keyword evidence="2 4" id="KW-0442">Lipid degradation</keyword>
<evidence type="ECO:0000259" key="5">
    <source>
        <dbReference type="PROSITE" id="PS51635"/>
    </source>
</evidence>
<dbReference type="EMBL" id="QSGO01000009">
    <property type="protein sequence ID" value="RHB34477.1"/>
    <property type="molecule type" value="Genomic_DNA"/>
</dbReference>